<dbReference type="SUPFAM" id="SSF46689">
    <property type="entry name" value="Homeodomain-like"/>
    <property type="match status" value="1"/>
</dbReference>
<evidence type="ECO:0000313" key="7">
    <source>
        <dbReference type="Proteomes" id="UP000680805"/>
    </source>
</evidence>
<organism evidence="6 7">
    <name type="scientific">Bradyrhizobium sediminis</name>
    <dbReference type="NCBI Taxonomy" id="2840469"/>
    <lineage>
        <taxon>Bacteria</taxon>
        <taxon>Pseudomonadati</taxon>
        <taxon>Pseudomonadota</taxon>
        <taxon>Alphaproteobacteria</taxon>
        <taxon>Hyphomicrobiales</taxon>
        <taxon>Nitrobacteraceae</taxon>
        <taxon>Bradyrhizobium</taxon>
    </lineage>
</organism>
<dbReference type="RefSeq" id="WP_215613403.1">
    <property type="nucleotide sequence ID" value="NZ_CP076135.1"/>
</dbReference>
<dbReference type="AlphaFoldDB" id="A0A975RSC3"/>
<dbReference type="Pfam" id="PF00440">
    <property type="entry name" value="TetR_N"/>
    <property type="match status" value="1"/>
</dbReference>
<dbReference type="PROSITE" id="PS50977">
    <property type="entry name" value="HTH_TETR_2"/>
    <property type="match status" value="1"/>
</dbReference>
<dbReference type="Proteomes" id="UP000680805">
    <property type="component" value="Chromosome"/>
</dbReference>
<protein>
    <submittedName>
        <fullName evidence="6">TetR/AcrR family transcriptional regulator</fullName>
    </submittedName>
</protein>
<keyword evidence="2 4" id="KW-0238">DNA-binding</keyword>
<evidence type="ECO:0000313" key="6">
    <source>
        <dbReference type="EMBL" id="QWG17773.1"/>
    </source>
</evidence>
<reference evidence="6" key="1">
    <citation type="submission" date="2021-06" db="EMBL/GenBank/DDBJ databases">
        <title>Bradyrhizobium sp. S2-11-2 Genome sequencing.</title>
        <authorList>
            <person name="Jin L."/>
        </authorList>
    </citation>
    <scope>NUCLEOTIDE SEQUENCE</scope>
    <source>
        <strain evidence="6">S2-11-2</strain>
    </source>
</reference>
<feature type="DNA-binding region" description="H-T-H motif" evidence="4">
    <location>
        <begin position="28"/>
        <end position="47"/>
    </location>
</feature>
<feature type="domain" description="HTH tetR-type" evidence="5">
    <location>
        <begin position="5"/>
        <end position="65"/>
    </location>
</feature>
<gene>
    <name evidence="6" type="ORF">KMZ68_22910</name>
</gene>
<dbReference type="GO" id="GO:0003677">
    <property type="term" value="F:DNA binding"/>
    <property type="evidence" value="ECO:0007669"/>
    <property type="project" value="UniProtKB-UniRule"/>
</dbReference>
<dbReference type="EMBL" id="CP076135">
    <property type="protein sequence ID" value="QWG17773.1"/>
    <property type="molecule type" value="Genomic_DNA"/>
</dbReference>
<keyword evidence="1" id="KW-0805">Transcription regulation</keyword>
<dbReference type="InterPro" id="IPR001647">
    <property type="entry name" value="HTH_TetR"/>
</dbReference>
<evidence type="ECO:0000256" key="1">
    <source>
        <dbReference type="ARBA" id="ARBA00023015"/>
    </source>
</evidence>
<dbReference type="SUPFAM" id="SSF48498">
    <property type="entry name" value="Tetracyclin repressor-like, C-terminal domain"/>
    <property type="match status" value="1"/>
</dbReference>
<dbReference type="Gene3D" id="1.10.357.10">
    <property type="entry name" value="Tetracycline Repressor, domain 2"/>
    <property type="match status" value="1"/>
</dbReference>
<dbReference type="PANTHER" id="PTHR47506">
    <property type="entry name" value="TRANSCRIPTIONAL REGULATORY PROTEIN"/>
    <property type="match status" value="1"/>
</dbReference>
<dbReference type="KEGG" id="bsei:KMZ68_22910"/>
<evidence type="ECO:0000259" key="5">
    <source>
        <dbReference type="PROSITE" id="PS50977"/>
    </source>
</evidence>
<name>A0A975RSC3_9BRAD</name>
<sequence length="188" mass="20233">MAKPVSERADLLPLLAEVFRAHGYEGATLALLGEATGLGKGSLYHFFPGGKAQMAAEVLAEIDRWFEVNIFAPLRESDDPARAVATMIGAVDSYFRSGQRVCLVGVIALGASRDMFAVQVQGYFSRWHDALARVLGRSGLSARVARQRSTDALVTIQGALVLARALGDSRIFGQTMANLTARLLARPE</sequence>
<evidence type="ECO:0000256" key="3">
    <source>
        <dbReference type="ARBA" id="ARBA00023163"/>
    </source>
</evidence>
<keyword evidence="3" id="KW-0804">Transcription</keyword>
<dbReference type="Pfam" id="PF21993">
    <property type="entry name" value="TetR_C_13_2"/>
    <property type="match status" value="1"/>
</dbReference>
<evidence type="ECO:0000256" key="2">
    <source>
        <dbReference type="ARBA" id="ARBA00023125"/>
    </source>
</evidence>
<dbReference type="PANTHER" id="PTHR47506:SF1">
    <property type="entry name" value="HTH-TYPE TRANSCRIPTIONAL REGULATOR YJDC"/>
    <property type="match status" value="1"/>
</dbReference>
<dbReference type="InterPro" id="IPR009057">
    <property type="entry name" value="Homeodomain-like_sf"/>
</dbReference>
<accession>A0A975RSC3</accession>
<dbReference type="InterPro" id="IPR036271">
    <property type="entry name" value="Tet_transcr_reg_TetR-rel_C_sf"/>
</dbReference>
<evidence type="ECO:0000256" key="4">
    <source>
        <dbReference type="PROSITE-ProRule" id="PRU00335"/>
    </source>
</evidence>
<proteinExistence type="predicted"/>
<dbReference type="InterPro" id="IPR054156">
    <property type="entry name" value="YxaF_TetR_C"/>
</dbReference>